<proteinExistence type="predicted"/>
<dbReference type="GO" id="GO:0003824">
    <property type="term" value="F:catalytic activity"/>
    <property type="evidence" value="ECO:0007669"/>
    <property type="project" value="InterPro"/>
</dbReference>
<evidence type="ECO:0000256" key="4">
    <source>
        <dbReference type="ARBA" id="ARBA00023014"/>
    </source>
</evidence>
<evidence type="ECO:0000256" key="3">
    <source>
        <dbReference type="ARBA" id="ARBA00023004"/>
    </source>
</evidence>
<keyword evidence="3" id="KW-0408">Iron</keyword>
<feature type="domain" description="Radical SAM core" evidence="5">
    <location>
        <begin position="26"/>
        <end position="147"/>
    </location>
</feature>
<dbReference type="RefSeq" id="WP_110671070.1">
    <property type="nucleotide sequence ID" value="NZ_PYBW01000068.1"/>
</dbReference>
<dbReference type="InterPro" id="IPR058240">
    <property type="entry name" value="rSAM_sf"/>
</dbReference>
<sequence length="308" mass="34046">MLTHEELAIVHLVLNTDCNAWDLPKTTGSPGVCRFCYRERNRVHTDEATVRRVIDRVRAESEARRIVFTGGDPVMPYDNHLEPALQHAQAAGFETNLHTNGLLLADRYAGLRDHVTLYSLAVDGPDEQSADWFRGDGYFTTFRANTALLAADRRRLAFNTFTTAVSLAALPSLAEIITGLAARTPVEYWLISQYRPIGRANSRKADLYAYDREAFTEAVAHVRDLLSGTGIQVYDQPTRAAEDPYPFRVWVLADGTVTADLGSVAAPRNTVLGNLLTDGFEPLVRRAFASRSTNTSTATSSEKEVTTP</sequence>
<dbReference type="GO" id="GO:0051536">
    <property type="term" value="F:iron-sulfur cluster binding"/>
    <property type="evidence" value="ECO:0007669"/>
    <property type="project" value="UniProtKB-KW"/>
</dbReference>
<evidence type="ECO:0000313" key="6">
    <source>
        <dbReference type="EMBL" id="PYC77345.1"/>
    </source>
</evidence>
<evidence type="ECO:0000256" key="2">
    <source>
        <dbReference type="ARBA" id="ARBA00022723"/>
    </source>
</evidence>
<organism evidence="6 7">
    <name type="scientific">Streptomyces tateyamensis</name>
    <dbReference type="NCBI Taxonomy" id="565073"/>
    <lineage>
        <taxon>Bacteria</taxon>
        <taxon>Bacillati</taxon>
        <taxon>Actinomycetota</taxon>
        <taxon>Actinomycetes</taxon>
        <taxon>Kitasatosporales</taxon>
        <taxon>Streptomycetaceae</taxon>
        <taxon>Streptomyces</taxon>
    </lineage>
</organism>
<dbReference type="SUPFAM" id="SSF102114">
    <property type="entry name" value="Radical SAM enzymes"/>
    <property type="match status" value="1"/>
</dbReference>
<evidence type="ECO:0000313" key="7">
    <source>
        <dbReference type="Proteomes" id="UP000248039"/>
    </source>
</evidence>
<dbReference type="Pfam" id="PF04055">
    <property type="entry name" value="Radical_SAM"/>
    <property type="match status" value="1"/>
</dbReference>
<comment type="caution">
    <text evidence="6">The sequence shown here is derived from an EMBL/GenBank/DDBJ whole genome shotgun (WGS) entry which is preliminary data.</text>
</comment>
<dbReference type="InterPro" id="IPR007197">
    <property type="entry name" value="rSAM"/>
</dbReference>
<dbReference type="OrthoDB" id="9792276at2"/>
<dbReference type="GO" id="GO:0046872">
    <property type="term" value="F:metal ion binding"/>
    <property type="evidence" value="ECO:0007669"/>
    <property type="project" value="UniProtKB-KW"/>
</dbReference>
<accession>A0A2V4NZQ4</accession>
<evidence type="ECO:0000259" key="5">
    <source>
        <dbReference type="Pfam" id="PF04055"/>
    </source>
</evidence>
<dbReference type="CDD" id="cd01335">
    <property type="entry name" value="Radical_SAM"/>
    <property type="match status" value="1"/>
</dbReference>
<keyword evidence="2" id="KW-0479">Metal-binding</keyword>
<dbReference type="AlphaFoldDB" id="A0A2V4NZQ4"/>
<dbReference type="Gene3D" id="3.20.20.70">
    <property type="entry name" value="Aldolase class I"/>
    <property type="match status" value="1"/>
</dbReference>
<gene>
    <name evidence="6" type="ORF">C7C46_19090</name>
</gene>
<evidence type="ECO:0000256" key="1">
    <source>
        <dbReference type="ARBA" id="ARBA00022691"/>
    </source>
</evidence>
<dbReference type="PANTHER" id="PTHR11228">
    <property type="entry name" value="RADICAL SAM DOMAIN PROTEIN"/>
    <property type="match status" value="1"/>
</dbReference>
<dbReference type="Proteomes" id="UP000248039">
    <property type="component" value="Unassembled WGS sequence"/>
</dbReference>
<dbReference type="PANTHER" id="PTHR11228:SF7">
    <property type="entry name" value="PQQA PEPTIDE CYCLASE"/>
    <property type="match status" value="1"/>
</dbReference>
<name>A0A2V4NZQ4_9ACTN</name>
<protein>
    <recommendedName>
        <fullName evidence="5">Radical SAM core domain-containing protein</fullName>
    </recommendedName>
</protein>
<dbReference type="InterPro" id="IPR050377">
    <property type="entry name" value="Radical_SAM_PqqE_MftC-like"/>
</dbReference>
<keyword evidence="4" id="KW-0411">Iron-sulfur</keyword>
<keyword evidence="1" id="KW-0949">S-adenosyl-L-methionine</keyword>
<keyword evidence="7" id="KW-1185">Reference proteome</keyword>
<dbReference type="EMBL" id="PYBW01000068">
    <property type="protein sequence ID" value="PYC77345.1"/>
    <property type="molecule type" value="Genomic_DNA"/>
</dbReference>
<reference evidence="6 7" key="1">
    <citation type="submission" date="2018-03" db="EMBL/GenBank/DDBJ databases">
        <title>Bioinformatic expansion and discovery of thiopeptide antibiotics.</title>
        <authorList>
            <person name="Schwalen C.J."/>
            <person name="Hudson G.A."/>
            <person name="Mitchell D.A."/>
        </authorList>
    </citation>
    <scope>NUCLEOTIDE SEQUENCE [LARGE SCALE GENOMIC DNA]</scope>
    <source>
        <strain evidence="6 7">ATCC 21389</strain>
    </source>
</reference>
<dbReference type="InterPro" id="IPR013785">
    <property type="entry name" value="Aldolase_TIM"/>
</dbReference>